<keyword evidence="2" id="KW-0472">Membrane</keyword>
<feature type="region of interest" description="Disordered" evidence="1">
    <location>
        <begin position="1"/>
        <end position="25"/>
    </location>
</feature>
<feature type="transmembrane region" description="Helical" evidence="2">
    <location>
        <begin position="136"/>
        <end position="160"/>
    </location>
</feature>
<keyword evidence="5" id="KW-1185">Reference proteome</keyword>
<evidence type="ECO:0000259" key="3">
    <source>
        <dbReference type="Pfam" id="PF19190"/>
    </source>
</evidence>
<proteinExistence type="predicted"/>
<dbReference type="EMBL" id="BNJF01000001">
    <property type="protein sequence ID" value="GHO43687.1"/>
    <property type="molecule type" value="Genomic_DNA"/>
</dbReference>
<reference evidence="4" key="1">
    <citation type="submission" date="2020-10" db="EMBL/GenBank/DDBJ databases">
        <title>Taxonomic study of unclassified bacteria belonging to the class Ktedonobacteria.</title>
        <authorList>
            <person name="Yabe S."/>
            <person name="Wang C.M."/>
            <person name="Zheng Y."/>
            <person name="Sakai Y."/>
            <person name="Cavaletti L."/>
            <person name="Monciardini P."/>
            <person name="Donadio S."/>
        </authorList>
    </citation>
    <scope>NUCLEOTIDE SEQUENCE</scope>
    <source>
        <strain evidence="4">SOSP1-1</strain>
    </source>
</reference>
<feature type="region of interest" description="Disordered" evidence="1">
    <location>
        <begin position="58"/>
        <end position="128"/>
    </location>
</feature>
<feature type="compositionally biased region" description="Polar residues" evidence="1">
    <location>
        <begin position="66"/>
        <end position="77"/>
    </location>
</feature>
<feature type="domain" description="BACON" evidence="3">
    <location>
        <begin position="376"/>
        <end position="469"/>
    </location>
</feature>
<feature type="domain" description="BACON" evidence="3">
    <location>
        <begin position="268"/>
        <end position="350"/>
    </location>
</feature>
<evidence type="ECO:0000313" key="4">
    <source>
        <dbReference type="EMBL" id="GHO43687.1"/>
    </source>
</evidence>
<dbReference type="Proteomes" id="UP000612362">
    <property type="component" value="Unassembled WGS sequence"/>
</dbReference>
<dbReference type="NCBIfam" id="NF012200">
    <property type="entry name" value="choice_anch_D"/>
    <property type="match status" value="2"/>
</dbReference>
<organism evidence="4 5">
    <name type="scientific">Ktedonospora formicarum</name>
    <dbReference type="NCBI Taxonomy" id="2778364"/>
    <lineage>
        <taxon>Bacteria</taxon>
        <taxon>Bacillati</taxon>
        <taxon>Chloroflexota</taxon>
        <taxon>Ktedonobacteria</taxon>
        <taxon>Ktedonobacterales</taxon>
        <taxon>Ktedonobacteraceae</taxon>
        <taxon>Ktedonospora</taxon>
    </lineage>
</organism>
<keyword evidence="2" id="KW-0812">Transmembrane</keyword>
<comment type="caution">
    <text evidence="4">The sequence shown here is derived from an EMBL/GenBank/DDBJ whole genome shotgun (WGS) entry which is preliminary data.</text>
</comment>
<keyword evidence="2" id="KW-1133">Transmembrane helix</keyword>
<dbReference type="Pfam" id="PF19190">
    <property type="entry name" value="BACON_2"/>
    <property type="match status" value="4"/>
</dbReference>
<dbReference type="Gene3D" id="2.60.40.10">
    <property type="entry name" value="Immunoglobulins"/>
    <property type="match status" value="4"/>
</dbReference>
<dbReference type="InterPro" id="IPR013783">
    <property type="entry name" value="Ig-like_fold"/>
</dbReference>
<evidence type="ECO:0000256" key="2">
    <source>
        <dbReference type="SAM" id="Phobius"/>
    </source>
</evidence>
<evidence type="ECO:0000313" key="5">
    <source>
        <dbReference type="Proteomes" id="UP000612362"/>
    </source>
</evidence>
<protein>
    <recommendedName>
        <fullName evidence="3">BACON domain-containing protein</fullName>
    </recommendedName>
</protein>
<accession>A0A8J3HZV6</accession>
<dbReference type="InterPro" id="IPR024361">
    <property type="entry name" value="BACON"/>
</dbReference>
<feature type="domain" description="BACON" evidence="3">
    <location>
        <begin position="586"/>
        <end position="648"/>
    </location>
</feature>
<feature type="domain" description="BACON" evidence="3">
    <location>
        <begin position="481"/>
        <end position="564"/>
    </location>
</feature>
<feature type="compositionally biased region" description="Basic and acidic residues" evidence="1">
    <location>
        <begin position="94"/>
        <end position="119"/>
    </location>
</feature>
<sequence length="687" mass="72855">MPPASPHRAGHYAGLHPEDHPYHSNLLATQHPTITHHNDHKEVWEEDSEDNANIAPIEPQVRRASLRTQTTNIQVDSTHTEMEMADVPTHKNSLNHEPETEHAPRVASPETRRSRREPISEPPVALSQPRRTRSRLLSVLLLLACLLFLIASSILAFLLIGNKPTITRASVVASPNQLRINDTFLLRGSGFGARDHLTLTYDGSRSIPADNGKALIASTNSQGSFSLEIRVTKAWSIGTHDIHVTDERLRLSVSTSITIQPTPVGSPHLQISATRLDLGTAASGTIAEHDLTLINTGGGSINWQVSSDQPWLSSTPASGSFSGRTNIQIKANRGTLQPRTYTGHLLFRATNGADQTPIFLTVMLGVEKPTSSSLVVSTASLAFSTGAGLNPAAQTLVLQNTGDQPLTWTGATLTGDGSPWLSLSPAEGQLPAHRSAIITVSLQTAQLTVGTYQGTLNFTSAENSIPVGVSLNVLAAGNLVVSPPTLSFSMIVGQQPDDQQLTLQNTGALPLDWVASATTSNGGDWLHTLSPNGSLNAGQQSTLAVHIDGGNLAPGSYQGTLILRYGEQQKQIAISLTVSPPPAPAISISPTSLTFDTTRGRDFTAQLIALTNVGDAPLNWKVSFSGAPVGISLTQGTLYPGESQVLSIIPTGSISTAGISTGTITFAHTDTSQKVPSRPLNVTIQIE</sequence>
<name>A0A8J3HZV6_9CHLR</name>
<dbReference type="AlphaFoldDB" id="A0A8J3HZV6"/>
<gene>
    <name evidence="4" type="ORF">KSX_18500</name>
</gene>
<evidence type="ECO:0000256" key="1">
    <source>
        <dbReference type="SAM" id="MobiDB-lite"/>
    </source>
</evidence>